<dbReference type="InterPro" id="IPR036291">
    <property type="entry name" value="NAD(P)-bd_dom_sf"/>
</dbReference>
<reference evidence="4" key="1">
    <citation type="submission" date="2022-04" db="EMBL/GenBank/DDBJ databases">
        <title>Roseomonas acroporae sp. nov., isolated from coral Acropora digitifera.</title>
        <authorList>
            <person name="Sun H."/>
        </authorList>
    </citation>
    <scope>NUCLEOTIDE SEQUENCE</scope>
    <source>
        <strain evidence="4">NAR14</strain>
    </source>
</reference>
<evidence type="ECO:0000256" key="3">
    <source>
        <dbReference type="ARBA" id="ARBA00023002"/>
    </source>
</evidence>
<evidence type="ECO:0000313" key="5">
    <source>
        <dbReference type="Proteomes" id="UP001139516"/>
    </source>
</evidence>
<dbReference type="GO" id="GO:0016491">
    <property type="term" value="F:oxidoreductase activity"/>
    <property type="evidence" value="ECO:0007669"/>
    <property type="project" value="UniProtKB-KW"/>
</dbReference>
<keyword evidence="5" id="KW-1185">Reference proteome</keyword>
<dbReference type="PANTHER" id="PTHR43618:SF8">
    <property type="entry name" value="7ALPHA-HYDROXYSTEROID DEHYDROGENASE"/>
    <property type="match status" value="1"/>
</dbReference>
<evidence type="ECO:0000256" key="1">
    <source>
        <dbReference type="ARBA" id="ARBA00006484"/>
    </source>
</evidence>
<sequence>MRDLQGSTAVVIGGSGGIGAATARLLAASGAAVTVTYHRNAEAAAALVASLPGEGHAALHAASEDSASLDALAGEVSARRGRCDLLVNSAGFTRAIPHADLDALDDAFLDAMWAANWRGPFAAVRAFRPLLAESEGLVVNVSSIAGLNGSGSNLAYAALKAATDSLTKSLARALAPAVRVMSVSPGVVDTGFVPGRGADANAKLAPGIPLRRVARPEDVAEAILACATLLTYSTGSVILVDGGRAL</sequence>
<dbReference type="SUPFAM" id="SSF51735">
    <property type="entry name" value="NAD(P)-binding Rossmann-fold domains"/>
    <property type="match status" value="1"/>
</dbReference>
<dbReference type="EMBL" id="JALPRX010000071">
    <property type="protein sequence ID" value="MCK8785971.1"/>
    <property type="molecule type" value="Genomic_DNA"/>
</dbReference>
<name>A0A9X1YGR7_9PROT</name>
<evidence type="ECO:0000256" key="2">
    <source>
        <dbReference type="ARBA" id="ARBA00022857"/>
    </source>
</evidence>
<accession>A0A9X1YGR7</accession>
<dbReference type="PANTHER" id="PTHR43618">
    <property type="entry name" value="7-ALPHA-HYDROXYSTEROID DEHYDROGENASE"/>
    <property type="match status" value="1"/>
</dbReference>
<gene>
    <name evidence="4" type="ORF">M0638_16460</name>
</gene>
<dbReference type="InterPro" id="IPR002347">
    <property type="entry name" value="SDR_fam"/>
</dbReference>
<dbReference type="Proteomes" id="UP001139516">
    <property type="component" value="Unassembled WGS sequence"/>
</dbReference>
<dbReference type="Gene3D" id="3.40.50.720">
    <property type="entry name" value="NAD(P)-binding Rossmann-like Domain"/>
    <property type="match status" value="1"/>
</dbReference>
<dbReference type="PRINTS" id="PR00080">
    <property type="entry name" value="SDRFAMILY"/>
</dbReference>
<organism evidence="4 5">
    <name type="scientific">Roseomonas acroporae</name>
    <dbReference type="NCBI Taxonomy" id="2937791"/>
    <lineage>
        <taxon>Bacteria</taxon>
        <taxon>Pseudomonadati</taxon>
        <taxon>Pseudomonadota</taxon>
        <taxon>Alphaproteobacteria</taxon>
        <taxon>Acetobacterales</taxon>
        <taxon>Roseomonadaceae</taxon>
        <taxon>Roseomonas</taxon>
    </lineage>
</organism>
<protein>
    <submittedName>
        <fullName evidence="4">SDR family oxidoreductase</fullName>
    </submittedName>
</protein>
<dbReference type="PRINTS" id="PR00081">
    <property type="entry name" value="GDHRDH"/>
</dbReference>
<dbReference type="CDD" id="cd05233">
    <property type="entry name" value="SDR_c"/>
    <property type="match status" value="1"/>
</dbReference>
<dbReference type="InterPro" id="IPR052178">
    <property type="entry name" value="Sec_Metab_Biosynth_SDR"/>
</dbReference>
<proteinExistence type="inferred from homology"/>
<dbReference type="RefSeq" id="WP_248668090.1">
    <property type="nucleotide sequence ID" value="NZ_JALPRX010000071.1"/>
</dbReference>
<comment type="similarity">
    <text evidence="1">Belongs to the short-chain dehydrogenases/reductases (SDR) family.</text>
</comment>
<evidence type="ECO:0000313" key="4">
    <source>
        <dbReference type="EMBL" id="MCK8785971.1"/>
    </source>
</evidence>
<dbReference type="Pfam" id="PF13561">
    <property type="entry name" value="adh_short_C2"/>
    <property type="match status" value="1"/>
</dbReference>
<keyword evidence="3" id="KW-0560">Oxidoreductase</keyword>
<comment type="caution">
    <text evidence="4">The sequence shown here is derived from an EMBL/GenBank/DDBJ whole genome shotgun (WGS) entry which is preliminary data.</text>
</comment>
<dbReference type="AlphaFoldDB" id="A0A9X1YGR7"/>
<keyword evidence="2" id="KW-0521">NADP</keyword>